<proteinExistence type="inferred from homology"/>
<organism evidence="6 7">
    <name type="scientific">Leptothoe kymatousa TAU-MAC 1615</name>
    <dbReference type="NCBI Taxonomy" id="2364775"/>
    <lineage>
        <taxon>Bacteria</taxon>
        <taxon>Bacillati</taxon>
        <taxon>Cyanobacteriota</taxon>
        <taxon>Cyanophyceae</taxon>
        <taxon>Nodosilineales</taxon>
        <taxon>Cymatolegaceae</taxon>
        <taxon>Leptothoe</taxon>
        <taxon>Leptothoe kymatousa</taxon>
    </lineage>
</organism>
<accession>A0ABS5Y7I4</accession>
<dbReference type="Proteomes" id="UP001196661">
    <property type="component" value="Unassembled WGS sequence"/>
</dbReference>
<keyword evidence="3" id="KW-0238">DNA-binding</keyword>
<reference evidence="6 7" key="1">
    <citation type="journal article" date="2021" name="Mar. Drugs">
        <title>Genome Reduction and Secondary Metabolism of the Marine Sponge-Associated Cyanobacterium Leptothoe.</title>
        <authorList>
            <person name="Konstantinou D."/>
            <person name="Popin R.V."/>
            <person name="Fewer D.P."/>
            <person name="Sivonen K."/>
            <person name="Gkelis S."/>
        </authorList>
    </citation>
    <scope>NUCLEOTIDE SEQUENCE [LARGE SCALE GENOMIC DNA]</scope>
    <source>
        <strain evidence="6 7">TAU-MAC 1615</strain>
    </source>
</reference>
<comment type="similarity">
    <text evidence="1">Belongs to the 'phage' integrase family.</text>
</comment>
<dbReference type="Gene3D" id="1.10.150.130">
    <property type="match status" value="1"/>
</dbReference>
<dbReference type="InterPro" id="IPR010998">
    <property type="entry name" value="Integrase_recombinase_N"/>
</dbReference>
<keyword evidence="2" id="KW-0229">DNA integration</keyword>
<evidence type="ECO:0000256" key="2">
    <source>
        <dbReference type="ARBA" id="ARBA00022908"/>
    </source>
</evidence>
<dbReference type="EMBL" id="JADOER010000017">
    <property type="protein sequence ID" value="MBT9313788.1"/>
    <property type="molecule type" value="Genomic_DNA"/>
</dbReference>
<name>A0ABS5Y7I4_9CYAN</name>
<sequence>MAVRSKAKAGTVVILERNGRLSLRWSWQGKRYQFSLGLIDESIGRAAAEMKARQIEMDMATGHFDPSLVKYKNDTGRASRELTGQLLLAEFAKSKAKLVAAKTLEKYQHVEKKLAKFASTKLAADYTERTTILFRDYLLTQISPISAAEYFSVINAAWEWGIAAGLLKENPWKTMISAFKVPPIESPQPFTLDEIRAIISTMDESRAYRYYTPLIRFLFGTGCRTGEALGLRWGVIAEDISQIWIGESYKRDSARGATKMHKARTIYPSEKMQSLLLDIRPNHYDQTTLVFPAPRTGGYINDNNLSKRVWTRTLQRAGVPHRKLYNTRSTFISHALASGATPAKVAEIVGDRVETIYRHYVGNSDGSKTLPDIGI</sequence>
<dbReference type="InterPro" id="IPR013762">
    <property type="entry name" value="Integrase-like_cat_sf"/>
</dbReference>
<protein>
    <submittedName>
        <fullName evidence="6">Tyrosine-type recombinase/integrase</fullName>
    </submittedName>
</protein>
<dbReference type="SUPFAM" id="SSF56349">
    <property type="entry name" value="DNA breaking-rejoining enzymes"/>
    <property type="match status" value="1"/>
</dbReference>
<dbReference type="Pfam" id="PF00589">
    <property type="entry name" value="Phage_integrase"/>
    <property type="match status" value="1"/>
</dbReference>
<evidence type="ECO:0000313" key="6">
    <source>
        <dbReference type="EMBL" id="MBT9313788.1"/>
    </source>
</evidence>
<feature type="domain" description="Tyr recombinase" evidence="5">
    <location>
        <begin position="185"/>
        <end position="375"/>
    </location>
</feature>
<gene>
    <name evidence="6" type="ORF">IXB28_16375</name>
</gene>
<dbReference type="PANTHER" id="PTHR30629:SF2">
    <property type="entry name" value="PROPHAGE INTEGRASE INTS-RELATED"/>
    <property type="match status" value="1"/>
</dbReference>
<keyword evidence="4" id="KW-0233">DNA recombination</keyword>
<dbReference type="InterPro" id="IPR022000">
    <property type="entry name" value="Min27-like_integrase_DNA_bind"/>
</dbReference>
<evidence type="ECO:0000259" key="5">
    <source>
        <dbReference type="PROSITE" id="PS51898"/>
    </source>
</evidence>
<dbReference type="Pfam" id="PF13102">
    <property type="entry name" value="Phage_int_SAM_5"/>
    <property type="match status" value="1"/>
</dbReference>
<evidence type="ECO:0000256" key="1">
    <source>
        <dbReference type="ARBA" id="ARBA00008857"/>
    </source>
</evidence>
<dbReference type="InterPro" id="IPR011010">
    <property type="entry name" value="DNA_brk_join_enz"/>
</dbReference>
<dbReference type="InterPro" id="IPR025269">
    <property type="entry name" value="SAM-like_dom"/>
</dbReference>
<evidence type="ECO:0000256" key="4">
    <source>
        <dbReference type="ARBA" id="ARBA00023172"/>
    </source>
</evidence>
<dbReference type="InterPro" id="IPR050808">
    <property type="entry name" value="Phage_Integrase"/>
</dbReference>
<dbReference type="PANTHER" id="PTHR30629">
    <property type="entry name" value="PROPHAGE INTEGRASE"/>
    <property type="match status" value="1"/>
</dbReference>
<dbReference type="Gene3D" id="1.10.443.10">
    <property type="entry name" value="Intergrase catalytic core"/>
    <property type="match status" value="1"/>
</dbReference>
<comment type="caution">
    <text evidence="6">The sequence shown here is derived from an EMBL/GenBank/DDBJ whole genome shotgun (WGS) entry which is preliminary data.</text>
</comment>
<dbReference type="InterPro" id="IPR002104">
    <property type="entry name" value="Integrase_catalytic"/>
</dbReference>
<evidence type="ECO:0000313" key="7">
    <source>
        <dbReference type="Proteomes" id="UP001196661"/>
    </source>
</evidence>
<keyword evidence="7" id="KW-1185">Reference proteome</keyword>
<evidence type="ECO:0000256" key="3">
    <source>
        <dbReference type="ARBA" id="ARBA00023125"/>
    </source>
</evidence>
<dbReference type="Pfam" id="PF12167">
    <property type="entry name" value="Arm-DNA-bind_2"/>
    <property type="match status" value="1"/>
</dbReference>
<dbReference type="PROSITE" id="PS51898">
    <property type="entry name" value="TYR_RECOMBINASE"/>
    <property type="match status" value="1"/>
</dbReference>
<dbReference type="RefSeq" id="WP_215619678.1">
    <property type="nucleotide sequence ID" value="NZ_JADOER010000017.1"/>
</dbReference>